<dbReference type="Pfam" id="PF01297">
    <property type="entry name" value="ZnuA"/>
    <property type="match status" value="1"/>
</dbReference>
<dbReference type="Gene3D" id="3.40.50.1980">
    <property type="entry name" value="Nitrogenase molybdenum iron protein domain"/>
    <property type="match status" value="2"/>
</dbReference>
<comment type="caution">
    <text evidence="8">The sequence shown here is derived from an EMBL/GenBank/DDBJ whole genome shotgun (WGS) entry which is preliminary data.</text>
</comment>
<feature type="region of interest" description="Disordered" evidence="5">
    <location>
        <begin position="282"/>
        <end position="303"/>
    </location>
</feature>
<comment type="similarity">
    <text evidence="1 4">Belongs to the bacterial solute-binding protein 9 family.</text>
</comment>
<gene>
    <name evidence="8" type="ORF">DMO24_18130</name>
    <name evidence="7" type="ORF">FHX36_000708</name>
</gene>
<evidence type="ECO:0000256" key="4">
    <source>
        <dbReference type="RuleBase" id="RU003512"/>
    </source>
</evidence>
<dbReference type="GO" id="GO:0030001">
    <property type="term" value="P:metal ion transport"/>
    <property type="evidence" value="ECO:0007669"/>
    <property type="project" value="InterPro"/>
</dbReference>
<proteinExistence type="inferred from homology"/>
<dbReference type="AlphaFoldDB" id="A0A323V513"/>
<feature type="region of interest" description="Disordered" evidence="5">
    <location>
        <begin position="127"/>
        <end position="155"/>
    </location>
</feature>
<evidence type="ECO:0000313" key="8">
    <source>
        <dbReference type="EMBL" id="PZA19925.1"/>
    </source>
</evidence>
<dbReference type="GO" id="GO:0046872">
    <property type="term" value="F:metal ion binding"/>
    <property type="evidence" value="ECO:0007669"/>
    <property type="project" value="InterPro"/>
</dbReference>
<reference evidence="7 10" key="2">
    <citation type="submission" date="2020-08" db="EMBL/GenBank/DDBJ databases">
        <title>Sequencing the genomes of 1000 actinobacteria strains.</title>
        <authorList>
            <person name="Klenk H.-P."/>
        </authorList>
    </citation>
    <scope>NUCLEOTIDE SEQUENCE [LARGE SCALE GENOMIC DNA]</scope>
    <source>
        <strain evidence="7 10">DSM 16678</strain>
    </source>
</reference>
<dbReference type="PANTHER" id="PTHR42953">
    <property type="entry name" value="HIGH-AFFINITY ZINC UPTAKE SYSTEM PROTEIN ZNUA-RELATED"/>
    <property type="match status" value="1"/>
</dbReference>
<dbReference type="OrthoDB" id="9810636at2"/>
<dbReference type="InterPro" id="IPR006127">
    <property type="entry name" value="ZnuA-like"/>
</dbReference>
<evidence type="ECO:0000256" key="5">
    <source>
        <dbReference type="SAM" id="MobiDB-lite"/>
    </source>
</evidence>
<dbReference type="PRINTS" id="PR00691">
    <property type="entry name" value="ADHESINB"/>
</dbReference>
<dbReference type="InterPro" id="IPR050492">
    <property type="entry name" value="Bact_metal-bind_prot9"/>
</dbReference>
<reference evidence="8 9" key="1">
    <citation type="submission" date="2018-06" db="EMBL/GenBank/DDBJ databases">
        <title>Draft genome sequence of Modestobacter versicolor CP153-2.</title>
        <authorList>
            <person name="Gundlapally S.R."/>
        </authorList>
    </citation>
    <scope>NUCLEOTIDE SEQUENCE [LARGE SCALE GENOMIC DNA]</scope>
    <source>
        <strain evidence="8 9">CP153-2</strain>
    </source>
</reference>
<evidence type="ECO:0000313" key="10">
    <source>
        <dbReference type="Proteomes" id="UP000580718"/>
    </source>
</evidence>
<evidence type="ECO:0000313" key="7">
    <source>
        <dbReference type="EMBL" id="MBB3674973.1"/>
    </source>
</evidence>
<sequence>MHSRTPRPALPALLCAAALGLAGCSAGGTDPAAAAGGDLRVVASFYPLEWLSQQVAGDRATVTSLTPPGAEPHEHELTPQDVAAVSEADLVVYLPTLQPSVDEAVEQQAAGTAFDAGAVADLDLVYTDDHGDEHGDEHAADDEPAGPDGAVTDPHFWHDPLRMAAVGEALAEQLGRADAANADVYTANAAGLRDQMEALAAEFRAGLATCASRDVVTSHSAFGYLADAFDLHQVGISGLAPDEEPAPSALTDATAFVREHGVGTIYFETLVSPAVAETVARETGARTRQLDPIEGLTDESQGSDYPALMRANLASLRAGQQCS</sequence>
<name>A0A323V513_9ACTN</name>
<feature type="compositionally biased region" description="Basic and acidic residues" evidence="5">
    <location>
        <begin position="127"/>
        <end position="138"/>
    </location>
</feature>
<dbReference type="EMBL" id="QKNV01000248">
    <property type="protein sequence ID" value="PZA19925.1"/>
    <property type="molecule type" value="Genomic_DNA"/>
</dbReference>
<dbReference type="PANTHER" id="PTHR42953:SF3">
    <property type="entry name" value="HIGH-AFFINITY ZINC UPTAKE SYSTEM PROTEIN ZNUA"/>
    <property type="match status" value="1"/>
</dbReference>
<keyword evidence="9" id="KW-1185">Reference proteome</keyword>
<dbReference type="InterPro" id="IPR006129">
    <property type="entry name" value="AdhesinB"/>
</dbReference>
<keyword evidence="2 4" id="KW-0813">Transport</keyword>
<evidence type="ECO:0000256" key="2">
    <source>
        <dbReference type="ARBA" id="ARBA00022448"/>
    </source>
</evidence>
<evidence type="ECO:0000256" key="3">
    <source>
        <dbReference type="ARBA" id="ARBA00022729"/>
    </source>
</evidence>
<feature type="signal peptide" evidence="6">
    <location>
        <begin position="1"/>
        <end position="26"/>
    </location>
</feature>
<dbReference type="RefSeq" id="WP_110553611.1">
    <property type="nucleotide sequence ID" value="NZ_JACIBU010000001.1"/>
</dbReference>
<evidence type="ECO:0000256" key="1">
    <source>
        <dbReference type="ARBA" id="ARBA00011028"/>
    </source>
</evidence>
<dbReference type="PRINTS" id="PR00690">
    <property type="entry name" value="ADHESNFAMILY"/>
</dbReference>
<organism evidence="8 9">
    <name type="scientific">Modestobacter versicolor</name>
    <dbReference type="NCBI Taxonomy" id="429133"/>
    <lineage>
        <taxon>Bacteria</taxon>
        <taxon>Bacillati</taxon>
        <taxon>Actinomycetota</taxon>
        <taxon>Actinomycetes</taxon>
        <taxon>Geodermatophilales</taxon>
        <taxon>Geodermatophilaceae</taxon>
        <taxon>Modestobacter</taxon>
    </lineage>
</organism>
<dbReference type="EMBL" id="JACIBU010000001">
    <property type="protein sequence ID" value="MBB3674973.1"/>
    <property type="molecule type" value="Genomic_DNA"/>
</dbReference>
<dbReference type="Proteomes" id="UP000580718">
    <property type="component" value="Unassembled WGS sequence"/>
</dbReference>
<accession>A0A323V513</accession>
<dbReference type="SUPFAM" id="SSF53807">
    <property type="entry name" value="Helical backbone' metal receptor"/>
    <property type="match status" value="1"/>
</dbReference>
<protein>
    <submittedName>
        <fullName evidence="8">Zinc ABC transporter substrate-binding protein</fullName>
    </submittedName>
    <submittedName>
        <fullName evidence="7">Zinc transport system substrate-binding protein</fullName>
    </submittedName>
</protein>
<feature type="chain" id="PRO_5038301160" evidence="6">
    <location>
        <begin position="27"/>
        <end position="323"/>
    </location>
</feature>
<evidence type="ECO:0000256" key="6">
    <source>
        <dbReference type="SAM" id="SignalP"/>
    </source>
</evidence>
<evidence type="ECO:0000313" key="9">
    <source>
        <dbReference type="Proteomes" id="UP000247602"/>
    </source>
</evidence>
<dbReference type="Proteomes" id="UP000247602">
    <property type="component" value="Unassembled WGS sequence"/>
</dbReference>
<dbReference type="PROSITE" id="PS51257">
    <property type="entry name" value="PROKAR_LIPOPROTEIN"/>
    <property type="match status" value="1"/>
</dbReference>
<keyword evidence="3 6" id="KW-0732">Signal</keyword>
<dbReference type="InterPro" id="IPR006128">
    <property type="entry name" value="Lipoprotein_PsaA-like"/>
</dbReference>
<dbReference type="GO" id="GO:0007155">
    <property type="term" value="P:cell adhesion"/>
    <property type="evidence" value="ECO:0007669"/>
    <property type="project" value="InterPro"/>
</dbReference>
<feature type="compositionally biased region" description="Basic and acidic residues" evidence="5">
    <location>
        <begin position="282"/>
        <end position="291"/>
    </location>
</feature>